<name>A0A8J2PBZ8_9HEXA</name>
<feature type="non-terminal residue" evidence="2">
    <location>
        <position position="1"/>
    </location>
</feature>
<dbReference type="EMBL" id="CAJVCH010527744">
    <property type="protein sequence ID" value="CAG7822882.1"/>
    <property type="molecule type" value="Genomic_DNA"/>
</dbReference>
<organism evidence="2 3">
    <name type="scientific">Allacma fusca</name>
    <dbReference type="NCBI Taxonomy" id="39272"/>
    <lineage>
        <taxon>Eukaryota</taxon>
        <taxon>Metazoa</taxon>
        <taxon>Ecdysozoa</taxon>
        <taxon>Arthropoda</taxon>
        <taxon>Hexapoda</taxon>
        <taxon>Collembola</taxon>
        <taxon>Symphypleona</taxon>
        <taxon>Sminthuridae</taxon>
        <taxon>Allacma</taxon>
    </lineage>
</organism>
<dbReference type="Proteomes" id="UP000708208">
    <property type="component" value="Unassembled WGS sequence"/>
</dbReference>
<protein>
    <submittedName>
        <fullName evidence="2">Uncharacterized protein</fullName>
    </submittedName>
</protein>
<gene>
    <name evidence="2" type="ORF">AFUS01_LOCUS33127</name>
</gene>
<comment type="caution">
    <text evidence="2">The sequence shown here is derived from an EMBL/GenBank/DDBJ whole genome shotgun (WGS) entry which is preliminary data.</text>
</comment>
<proteinExistence type="predicted"/>
<feature type="transmembrane region" description="Helical" evidence="1">
    <location>
        <begin position="16"/>
        <end position="37"/>
    </location>
</feature>
<evidence type="ECO:0000313" key="3">
    <source>
        <dbReference type="Proteomes" id="UP000708208"/>
    </source>
</evidence>
<keyword evidence="1" id="KW-1133">Transmembrane helix</keyword>
<keyword evidence="3" id="KW-1185">Reference proteome</keyword>
<reference evidence="2" key="1">
    <citation type="submission" date="2021-06" db="EMBL/GenBank/DDBJ databases">
        <authorList>
            <person name="Hodson N. C."/>
            <person name="Mongue J. A."/>
            <person name="Jaron S. K."/>
        </authorList>
    </citation>
    <scope>NUCLEOTIDE SEQUENCE</scope>
</reference>
<evidence type="ECO:0000313" key="2">
    <source>
        <dbReference type="EMBL" id="CAG7822882.1"/>
    </source>
</evidence>
<sequence length="53" mass="5976">LYSTVDVAYWLKAHSIGLVVLPVFVATIVALVCRIGFTHFWNRCITHFIGVVE</sequence>
<evidence type="ECO:0000256" key="1">
    <source>
        <dbReference type="SAM" id="Phobius"/>
    </source>
</evidence>
<dbReference type="AlphaFoldDB" id="A0A8J2PBZ8"/>
<accession>A0A8J2PBZ8</accession>
<keyword evidence="1" id="KW-0812">Transmembrane</keyword>
<keyword evidence="1" id="KW-0472">Membrane</keyword>